<keyword evidence="2" id="KW-0472">Membrane</keyword>
<sequence length="143" mass="16464">MTEEDKPTDSIVGHQHHHPLPQPLPDPPPQYCTFQGVTNYPPLPDPHPAIGFSQPFPPVSAVNAGPLPTYYPGYQVVPGIAFDSYFLFSLLVLIWAWNRNGPNLVSEMVIHVMVWIKDQNFRDRFSFVLFCFICTKRERERER</sequence>
<evidence type="ECO:0000256" key="2">
    <source>
        <dbReference type="SAM" id="Phobius"/>
    </source>
</evidence>
<feature type="transmembrane region" description="Helical" evidence="2">
    <location>
        <begin position="76"/>
        <end position="97"/>
    </location>
</feature>
<keyword evidence="4" id="KW-1185">Reference proteome</keyword>
<accession>A0AAQ3RLT8</accession>
<protein>
    <submittedName>
        <fullName evidence="3">Uncharacterized protein</fullName>
    </submittedName>
</protein>
<keyword evidence="2" id="KW-1133">Transmembrane helix</keyword>
<dbReference type="EMBL" id="CP144692">
    <property type="protein sequence ID" value="WVY98891.1"/>
    <property type="molecule type" value="Genomic_DNA"/>
</dbReference>
<proteinExistence type="predicted"/>
<evidence type="ECO:0000313" key="3">
    <source>
        <dbReference type="EMBL" id="WVY98891.1"/>
    </source>
</evidence>
<dbReference type="Proteomes" id="UP001374535">
    <property type="component" value="Chromosome 9"/>
</dbReference>
<name>A0AAQ3RLT8_VIGMU</name>
<keyword evidence="2" id="KW-0812">Transmembrane</keyword>
<dbReference type="AlphaFoldDB" id="A0AAQ3RLT8"/>
<reference evidence="3 4" key="1">
    <citation type="journal article" date="2023" name="Life. Sci Alliance">
        <title>Evolutionary insights into 3D genome organization and epigenetic landscape of Vigna mungo.</title>
        <authorList>
            <person name="Junaid A."/>
            <person name="Singh B."/>
            <person name="Bhatia S."/>
        </authorList>
    </citation>
    <scope>NUCLEOTIDE SEQUENCE [LARGE SCALE GENOMIC DNA]</scope>
    <source>
        <strain evidence="3">Urdbean</strain>
    </source>
</reference>
<organism evidence="3 4">
    <name type="scientific">Vigna mungo</name>
    <name type="common">Black gram</name>
    <name type="synonym">Phaseolus mungo</name>
    <dbReference type="NCBI Taxonomy" id="3915"/>
    <lineage>
        <taxon>Eukaryota</taxon>
        <taxon>Viridiplantae</taxon>
        <taxon>Streptophyta</taxon>
        <taxon>Embryophyta</taxon>
        <taxon>Tracheophyta</taxon>
        <taxon>Spermatophyta</taxon>
        <taxon>Magnoliopsida</taxon>
        <taxon>eudicotyledons</taxon>
        <taxon>Gunneridae</taxon>
        <taxon>Pentapetalae</taxon>
        <taxon>rosids</taxon>
        <taxon>fabids</taxon>
        <taxon>Fabales</taxon>
        <taxon>Fabaceae</taxon>
        <taxon>Papilionoideae</taxon>
        <taxon>50 kb inversion clade</taxon>
        <taxon>NPAAA clade</taxon>
        <taxon>indigoferoid/millettioid clade</taxon>
        <taxon>Phaseoleae</taxon>
        <taxon>Vigna</taxon>
    </lineage>
</organism>
<evidence type="ECO:0000256" key="1">
    <source>
        <dbReference type="SAM" id="MobiDB-lite"/>
    </source>
</evidence>
<evidence type="ECO:0000313" key="4">
    <source>
        <dbReference type="Proteomes" id="UP001374535"/>
    </source>
</evidence>
<feature type="region of interest" description="Disordered" evidence="1">
    <location>
        <begin position="1"/>
        <end position="25"/>
    </location>
</feature>
<gene>
    <name evidence="3" type="ORF">V8G54_031042</name>
</gene>